<proteinExistence type="inferred from homology"/>
<protein>
    <submittedName>
        <fullName evidence="12">Uncharacterized protein</fullName>
    </submittedName>
</protein>
<keyword evidence="3" id="KW-1003">Cell membrane</keyword>
<evidence type="ECO:0000313" key="13">
    <source>
        <dbReference type="Proteomes" id="UP000224567"/>
    </source>
</evidence>
<keyword evidence="5" id="KW-0812">Transmembrane</keyword>
<evidence type="ECO:0000256" key="6">
    <source>
        <dbReference type="ARBA" id="ARBA00022729"/>
    </source>
</evidence>
<comment type="subcellular location">
    <subcellularLocation>
        <location evidence="1">Cell membrane</location>
        <topology evidence="1">Single-pass type I membrane protein</topology>
    </subcellularLocation>
</comment>
<dbReference type="Gene3D" id="3.80.10.10">
    <property type="entry name" value="Ribonuclease Inhibitor"/>
    <property type="match status" value="1"/>
</dbReference>
<dbReference type="OrthoDB" id="1301559at2759"/>
<dbReference type="SUPFAM" id="SSF52058">
    <property type="entry name" value="L domain-like"/>
    <property type="match status" value="1"/>
</dbReference>
<reference evidence="12 13" key="1">
    <citation type="journal article" date="2017" name="Genome Biol.">
        <title>New reference genome sequences of hot pepper reveal the massive evolution of plant disease-resistance genes by retroduplication.</title>
        <authorList>
            <person name="Kim S."/>
            <person name="Park J."/>
            <person name="Yeom S.I."/>
            <person name="Kim Y.M."/>
            <person name="Seo E."/>
            <person name="Kim K.T."/>
            <person name="Kim M.S."/>
            <person name="Lee J.M."/>
            <person name="Cheong K."/>
            <person name="Shin H.S."/>
            <person name="Kim S.B."/>
            <person name="Han K."/>
            <person name="Lee J."/>
            <person name="Park M."/>
            <person name="Lee H.A."/>
            <person name="Lee H.Y."/>
            <person name="Lee Y."/>
            <person name="Oh S."/>
            <person name="Lee J.H."/>
            <person name="Choi E."/>
            <person name="Choi E."/>
            <person name="Lee S.E."/>
            <person name="Jeon J."/>
            <person name="Kim H."/>
            <person name="Choi G."/>
            <person name="Song H."/>
            <person name="Lee J."/>
            <person name="Lee S.C."/>
            <person name="Kwon J.K."/>
            <person name="Lee H.Y."/>
            <person name="Koo N."/>
            <person name="Hong Y."/>
            <person name="Kim R.W."/>
            <person name="Kang W.H."/>
            <person name="Huh J.H."/>
            <person name="Kang B.C."/>
            <person name="Yang T.J."/>
            <person name="Lee Y.H."/>
            <person name="Bennetzen J.L."/>
            <person name="Choi D."/>
        </authorList>
    </citation>
    <scope>NUCLEOTIDE SEQUENCE [LARGE SCALE GENOMIC DNA]</scope>
    <source>
        <strain evidence="13">cv. PBC81</strain>
    </source>
</reference>
<evidence type="ECO:0000256" key="11">
    <source>
        <dbReference type="ARBA" id="ARBA00023180"/>
    </source>
</evidence>
<dbReference type="STRING" id="33114.A0A2G2V760"/>
<comment type="similarity">
    <text evidence="2">Belongs to the RLP family.</text>
</comment>
<evidence type="ECO:0000256" key="1">
    <source>
        <dbReference type="ARBA" id="ARBA00004251"/>
    </source>
</evidence>
<evidence type="ECO:0000256" key="8">
    <source>
        <dbReference type="ARBA" id="ARBA00022989"/>
    </source>
</evidence>
<gene>
    <name evidence="12" type="ORF">CQW23_31652</name>
</gene>
<dbReference type="InterPro" id="IPR032675">
    <property type="entry name" value="LRR_dom_sf"/>
</dbReference>
<dbReference type="InterPro" id="IPR001611">
    <property type="entry name" value="Leu-rich_rpt"/>
</dbReference>
<dbReference type="FunFam" id="3.80.10.10:FF:000041">
    <property type="entry name" value="LRR receptor-like serine/threonine-protein kinase ERECTA"/>
    <property type="match status" value="1"/>
</dbReference>
<dbReference type="Proteomes" id="UP000224567">
    <property type="component" value="Unassembled WGS sequence"/>
</dbReference>
<evidence type="ECO:0000256" key="4">
    <source>
        <dbReference type="ARBA" id="ARBA00022614"/>
    </source>
</evidence>
<reference evidence="13" key="2">
    <citation type="journal article" date="2017" name="J. Anim. Genet.">
        <title>Multiple reference genome sequences of hot pepper reveal the massive evolution of plant disease resistance genes by retroduplication.</title>
        <authorList>
            <person name="Kim S."/>
            <person name="Park J."/>
            <person name="Yeom S.-I."/>
            <person name="Kim Y.-M."/>
            <person name="Seo E."/>
            <person name="Kim K.-T."/>
            <person name="Kim M.-S."/>
            <person name="Lee J.M."/>
            <person name="Cheong K."/>
            <person name="Shin H.-S."/>
            <person name="Kim S.-B."/>
            <person name="Han K."/>
            <person name="Lee J."/>
            <person name="Park M."/>
            <person name="Lee H.-A."/>
            <person name="Lee H.-Y."/>
            <person name="Lee Y."/>
            <person name="Oh S."/>
            <person name="Lee J.H."/>
            <person name="Choi E."/>
            <person name="Choi E."/>
            <person name="Lee S.E."/>
            <person name="Jeon J."/>
            <person name="Kim H."/>
            <person name="Choi G."/>
            <person name="Song H."/>
            <person name="Lee J."/>
            <person name="Lee S.-C."/>
            <person name="Kwon J.-K."/>
            <person name="Lee H.-Y."/>
            <person name="Koo N."/>
            <person name="Hong Y."/>
            <person name="Kim R.W."/>
            <person name="Kang W.-H."/>
            <person name="Huh J.H."/>
            <person name="Kang B.-C."/>
            <person name="Yang T.-J."/>
            <person name="Lee Y.-H."/>
            <person name="Bennetzen J.L."/>
            <person name="Choi D."/>
        </authorList>
    </citation>
    <scope>NUCLEOTIDE SEQUENCE [LARGE SCALE GENOMIC DNA]</scope>
    <source>
        <strain evidence="13">cv. PBC81</strain>
    </source>
</reference>
<dbReference type="Pfam" id="PF00560">
    <property type="entry name" value="LRR_1"/>
    <property type="match status" value="3"/>
</dbReference>
<keyword evidence="11" id="KW-0325">Glycoprotein</keyword>
<evidence type="ECO:0000256" key="7">
    <source>
        <dbReference type="ARBA" id="ARBA00022737"/>
    </source>
</evidence>
<sequence length="354" mass="39782">MRQKKLFTLRLPTPITINRRVTQFSRGILQALEKASALTTELFNESTNGVLPEVNFPYNENLLQKISNNTFHGDFPKELAHLQRLKVINDFTGAVPSFLSLLPNLGSVYRSSNQFSGKIPSCLSNLTKLEVLNLERNFLEGEIPWELGDLLCLTFLNLQLNHLSGSIPPSIFNIKTMQHIGFTYNNLTGKLPTTMCDHLPNLEGFYLSRNYVGGVIPPNLEKCIKLHEVLSLTHNEFAGTFPRNLSNLTALKRLYIGSLHLEGSSDEMRMENEEKKNGGKVKCAFTLRKNCTPTLVGERNFFMLNNRSIPLIKRLTPPHVLGTLFKKLQLSSLLPAKSHTLPKVDGILDGLSEL</sequence>
<dbReference type="AlphaFoldDB" id="A0A2G2V760"/>
<accession>A0A2G2V760</accession>
<comment type="caution">
    <text evidence="12">The sequence shown here is derived from an EMBL/GenBank/DDBJ whole genome shotgun (WGS) entry which is preliminary data.</text>
</comment>
<dbReference type="GO" id="GO:0005886">
    <property type="term" value="C:plasma membrane"/>
    <property type="evidence" value="ECO:0007669"/>
    <property type="project" value="UniProtKB-SubCell"/>
</dbReference>
<evidence type="ECO:0000256" key="9">
    <source>
        <dbReference type="ARBA" id="ARBA00023136"/>
    </source>
</evidence>
<organism evidence="12 13">
    <name type="scientific">Capsicum baccatum</name>
    <name type="common">Peruvian pepper</name>
    <dbReference type="NCBI Taxonomy" id="33114"/>
    <lineage>
        <taxon>Eukaryota</taxon>
        <taxon>Viridiplantae</taxon>
        <taxon>Streptophyta</taxon>
        <taxon>Embryophyta</taxon>
        <taxon>Tracheophyta</taxon>
        <taxon>Spermatophyta</taxon>
        <taxon>Magnoliopsida</taxon>
        <taxon>eudicotyledons</taxon>
        <taxon>Gunneridae</taxon>
        <taxon>Pentapetalae</taxon>
        <taxon>asterids</taxon>
        <taxon>lamiids</taxon>
        <taxon>Solanales</taxon>
        <taxon>Solanaceae</taxon>
        <taxon>Solanoideae</taxon>
        <taxon>Capsiceae</taxon>
        <taxon>Capsicum</taxon>
    </lineage>
</organism>
<name>A0A2G2V760_CAPBA</name>
<keyword evidence="10" id="KW-0675">Receptor</keyword>
<keyword evidence="8" id="KW-1133">Transmembrane helix</keyword>
<keyword evidence="9" id="KW-0472">Membrane</keyword>
<keyword evidence="13" id="KW-1185">Reference proteome</keyword>
<evidence type="ECO:0000313" key="12">
    <source>
        <dbReference type="EMBL" id="PHT28748.1"/>
    </source>
</evidence>
<evidence type="ECO:0000256" key="3">
    <source>
        <dbReference type="ARBA" id="ARBA00022475"/>
    </source>
</evidence>
<keyword evidence="6" id="KW-0732">Signal</keyword>
<dbReference type="EMBL" id="MLFT02000193">
    <property type="protein sequence ID" value="PHT28748.1"/>
    <property type="molecule type" value="Genomic_DNA"/>
</dbReference>
<evidence type="ECO:0000256" key="10">
    <source>
        <dbReference type="ARBA" id="ARBA00023170"/>
    </source>
</evidence>
<evidence type="ECO:0000256" key="5">
    <source>
        <dbReference type="ARBA" id="ARBA00022692"/>
    </source>
</evidence>
<evidence type="ECO:0000256" key="2">
    <source>
        <dbReference type="ARBA" id="ARBA00009592"/>
    </source>
</evidence>
<keyword evidence="4" id="KW-0433">Leucine-rich repeat</keyword>
<keyword evidence="7" id="KW-0677">Repeat</keyword>
<dbReference type="PANTHER" id="PTHR27004:SF203">
    <property type="entry name" value="LEUCINE-RICH REPEAT-CONTAINING N-TERMINAL PLANT-TYPE DOMAIN-CONTAINING PROTEIN"/>
    <property type="match status" value="1"/>
</dbReference>
<dbReference type="PANTHER" id="PTHR27004">
    <property type="entry name" value="RECEPTOR-LIKE PROTEIN 12 ISOFORM X1"/>
    <property type="match status" value="1"/>
</dbReference>